<evidence type="ECO:0000259" key="1">
    <source>
        <dbReference type="Pfam" id="PF04480"/>
    </source>
</evidence>
<dbReference type="RefSeq" id="WP_193498324.1">
    <property type="nucleotide sequence ID" value="NZ_CP063169.1"/>
</dbReference>
<accession>A0A7M1SVS5</accession>
<dbReference type="EMBL" id="CP063169">
    <property type="protein sequence ID" value="QOR71669.1"/>
    <property type="molecule type" value="Genomic_DNA"/>
</dbReference>
<reference evidence="2 3" key="1">
    <citation type="submission" date="2020-10" db="EMBL/GenBank/DDBJ databases">
        <title>Haloactinobacterium sp. RN3S43, a bacterium isolated from saline soil.</title>
        <authorList>
            <person name="Sun J.-Q."/>
        </authorList>
    </citation>
    <scope>NUCLEOTIDE SEQUENCE [LARGE SCALE GENOMIC DNA]</scope>
    <source>
        <strain evidence="2 3">RN3S43</strain>
    </source>
</reference>
<proteinExistence type="predicted"/>
<evidence type="ECO:0000313" key="2">
    <source>
        <dbReference type="EMBL" id="QOR71669.1"/>
    </source>
</evidence>
<name>A0A7M1SVS5_9MICO</name>
<evidence type="ECO:0000313" key="3">
    <source>
        <dbReference type="Proteomes" id="UP000593758"/>
    </source>
</evidence>
<dbReference type="Proteomes" id="UP000593758">
    <property type="component" value="Chromosome"/>
</dbReference>
<dbReference type="Pfam" id="PF04480">
    <property type="entry name" value="DUF559"/>
    <property type="match status" value="1"/>
</dbReference>
<keyword evidence="3" id="KW-1185">Reference proteome</keyword>
<sequence>MSRPHPLPDGMRDRAFTVQQALASGVSAERLRRGDLAAPFHGLRVPGPLDLSLHERCLAYQVLRPDTFVSHLTAARLHGLPTPLHTGDHLDMAVLAPARAPRGRRIRGHRLHPDNTQIRSMRGLRVASGASVLLQLADTLTVRELVVLGDGLLRRRRPLATPELLARAIEAHGRRPGQRRLVDAARLIRPGTDSPRETVLRLDLIAAGLPEPEVNREIINEEGRFLATVELSYRDFRVIVEYDGDQHRTDRRQYEHDVDRLNDLAEAGWLVIRVNRSHYRRDPAAVIDQVRRALINRGWRASDHPVRPLPRSVA</sequence>
<gene>
    <name evidence="2" type="ORF">IM660_05145</name>
</gene>
<feature type="domain" description="DUF559" evidence="1">
    <location>
        <begin position="233"/>
        <end position="294"/>
    </location>
</feature>
<dbReference type="InterPro" id="IPR007569">
    <property type="entry name" value="DUF559"/>
</dbReference>
<dbReference type="KEGG" id="halt:IM660_05145"/>
<organism evidence="2 3">
    <name type="scientific">Ruania alkalisoli</name>
    <dbReference type="NCBI Taxonomy" id="2779775"/>
    <lineage>
        <taxon>Bacteria</taxon>
        <taxon>Bacillati</taxon>
        <taxon>Actinomycetota</taxon>
        <taxon>Actinomycetes</taxon>
        <taxon>Micrococcales</taxon>
        <taxon>Ruaniaceae</taxon>
        <taxon>Ruania</taxon>
    </lineage>
</organism>
<protein>
    <submittedName>
        <fullName evidence="2">DUF559 domain-containing protein</fullName>
    </submittedName>
</protein>
<dbReference type="Gene3D" id="3.40.960.10">
    <property type="entry name" value="VSR Endonuclease"/>
    <property type="match status" value="1"/>
</dbReference>
<dbReference type="InterPro" id="IPR011335">
    <property type="entry name" value="Restrct_endonuc-II-like"/>
</dbReference>
<dbReference type="SUPFAM" id="SSF52980">
    <property type="entry name" value="Restriction endonuclease-like"/>
    <property type="match status" value="1"/>
</dbReference>
<dbReference type="AlphaFoldDB" id="A0A7M1SVS5"/>